<name>A0A6C0FEA4_9ZZZZ</name>
<sequence length="218" mass="25495">MEPKKKRGRKPKNNVIINENPKFDHEKVDNLISSLNVKSNQNHCSIDEFNGIDNYTNHQVVNSKSNKSVCWNCNHQIEENISYPINYINGTFYMNGSFCCYSCAGRYLFDTYHGEDLFKKYSLLNLYYNKVTNTRSRVKIAPEKIQLDIFGGTLTHQEYIDKSSTTNIQNGFIPPSIYINHSYSKTQTKEVNVFKMYRKKSQNQNKIFKEIEIEEAKI</sequence>
<accession>A0A6C0FEA4</accession>
<proteinExistence type="predicted"/>
<dbReference type="AlphaFoldDB" id="A0A6C0FEA4"/>
<organism evidence="1">
    <name type="scientific">viral metagenome</name>
    <dbReference type="NCBI Taxonomy" id="1070528"/>
    <lineage>
        <taxon>unclassified sequences</taxon>
        <taxon>metagenomes</taxon>
        <taxon>organismal metagenomes</taxon>
    </lineage>
</organism>
<protein>
    <recommendedName>
        <fullName evidence="2">MYM-type domain-containing protein</fullName>
    </recommendedName>
</protein>
<evidence type="ECO:0000313" key="1">
    <source>
        <dbReference type="EMBL" id="QHT39171.1"/>
    </source>
</evidence>
<reference evidence="1" key="1">
    <citation type="journal article" date="2020" name="Nature">
        <title>Giant virus diversity and host interactions through global metagenomics.</title>
        <authorList>
            <person name="Schulz F."/>
            <person name="Roux S."/>
            <person name="Paez-Espino D."/>
            <person name="Jungbluth S."/>
            <person name="Walsh D.A."/>
            <person name="Denef V.J."/>
            <person name="McMahon K.D."/>
            <person name="Konstantinidis K.T."/>
            <person name="Eloe-Fadrosh E.A."/>
            <person name="Kyrpides N.C."/>
            <person name="Woyke T."/>
        </authorList>
    </citation>
    <scope>NUCLEOTIDE SEQUENCE</scope>
    <source>
        <strain evidence="1">GVMAG-S-ERX556126-94</strain>
    </source>
</reference>
<dbReference type="EMBL" id="MN738839">
    <property type="protein sequence ID" value="QHT39171.1"/>
    <property type="molecule type" value="Genomic_DNA"/>
</dbReference>
<evidence type="ECO:0008006" key="2">
    <source>
        <dbReference type="Google" id="ProtNLM"/>
    </source>
</evidence>